<comment type="caution">
    <text evidence="7">The sequence shown here is derived from an EMBL/GenBank/DDBJ whole genome shotgun (WGS) entry which is preliminary data.</text>
</comment>
<dbReference type="GO" id="GO:0180010">
    <property type="term" value="P:co-transcriptional mRNA 3'-end processing, cleavage and polyadenylation pathway"/>
    <property type="evidence" value="ECO:0007669"/>
    <property type="project" value="UniProtKB-UniRule"/>
</dbReference>
<dbReference type="PANTHER" id="PTHR19980">
    <property type="entry name" value="RNA CLEAVAGE STIMULATION FACTOR"/>
    <property type="match status" value="1"/>
</dbReference>
<keyword evidence="3 4" id="KW-0539">Nucleus</keyword>
<feature type="compositionally biased region" description="Low complexity" evidence="5">
    <location>
        <begin position="144"/>
        <end position="155"/>
    </location>
</feature>
<feature type="compositionally biased region" description="Low complexity" evidence="5">
    <location>
        <begin position="186"/>
        <end position="198"/>
    </location>
</feature>
<proteinExistence type="predicted"/>
<reference evidence="7 8" key="2">
    <citation type="journal article" date="2021" name="Curr. Genet.">
        <title>Genetic response to nitrogen starvation in the aggressive Eucalyptus foliar pathogen Teratosphaeria destructans.</title>
        <authorList>
            <person name="Havenga M."/>
            <person name="Wingfield B.D."/>
            <person name="Wingfield M.J."/>
            <person name="Dreyer L.L."/>
            <person name="Roets F."/>
            <person name="Aylward J."/>
        </authorList>
    </citation>
    <scope>NUCLEOTIDE SEQUENCE [LARGE SCALE GENOMIC DNA]</scope>
    <source>
        <strain evidence="7">CMW44962</strain>
    </source>
</reference>
<evidence type="ECO:0000256" key="1">
    <source>
        <dbReference type="ARBA" id="ARBA00002863"/>
    </source>
</evidence>
<feature type="region of interest" description="Disordered" evidence="5">
    <location>
        <begin position="937"/>
        <end position="964"/>
    </location>
</feature>
<evidence type="ECO:0000256" key="2">
    <source>
        <dbReference type="ARBA" id="ARBA00022737"/>
    </source>
</evidence>
<dbReference type="EMBL" id="RIBY02001990">
    <property type="protein sequence ID" value="KAH9826386.1"/>
    <property type="molecule type" value="Genomic_DNA"/>
</dbReference>
<dbReference type="InterPro" id="IPR008847">
    <property type="entry name" value="Suf"/>
</dbReference>
<evidence type="ECO:0000313" key="8">
    <source>
        <dbReference type="Proteomes" id="UP001138500"/>
    </source>
</evidence>
<feature type="compositionally biased region" description="Polar residues" evidence="5">
    <location>
        <begin position="947"/>
        <end position="961"/>
    </location>
</feature>
<dbReference type="PANTHER" id="PTHR19980:SF0">
    <property type="entry name" value="CLEAVAGE STIMULATION FACTOR SUBUNIT 3"/>
    <property type="match status" value="1"/>
</dbReference>
<organism evidence="7 8">
    <name type="scientific">Teratosphaeria destructans</name>
    <dbReference type="NCBI Taxonomy" id="418781"/>
    <lineage>
        <taxon>Eukaryota</taxon>
        <taxon>Fungi</taxon>
        <taxon>Dikarya</taxon>
        <taxon>Ascomycota</taxon>
        <taxon>Pezizomycotina</taxon>
        <taxon>Dothideomycetes</taxon>
        <taxon>Dothideomycetidae</taxon>
        <taxon>Mycosphaerellales</taxon>
        <taxon>Teratosphaeriaceae</taxon>
        <taxon>Teratosphaeria</taxon>
    </lineage>
</organism>
<dbReference type="SMART" id="SM00386">
    <property type="entry name" value="HAT"/>
    <property type="match status" value="4"/>
</dbReference>
<dbReference type="GO" id="GO:0003729">
    <property type="term" value="F:mRNA binding"/>
    <property type="evidence" value="ECO:0007669"/>
    <property type="project" value="TreeGrafter"/>
</dbReference>
<comment type="function">
    <text evidence="1 4">Component of the cleavage factor IA (CFIA) complex, which is involved in the endonucleolytic cleavage during polyadenylation-dependent pre-mRNA 3'-end formation.</text>
</comment>
<dbReference type="InterPro" id="IPR045243">
    <property type="entry name" value="Rna14-like"/>
</dbReference>
<keyword evidence="8" id="KW-1185">Reference proteome</keyword>
<evidence type="ECO:0000256" key="3">
    <source>
        <dbReference type="ARBA" id="ARBA00023242"/>
    </source>
</evidence>
<accession>A0A9W7W190</accession>
<dbReference type="Proteomes" id="UP001138500">
    <property type="component" value="Unassembled WGS sequence"/>
</dbReference>
<dbReference type="InterPro" id="IPR003107">
    <property type="entry name" value="HAT"/>
</dbReference>
<feature type="compositionally biased region" description="Acidic residues" evidence="5">
    <location>
        <begin position="28"/>
        <end position="37"/>
    </location>
</feature>
<feature type="region of interest" description="Disordered" evidence="5">
    <location>
        <begin position="1"/>
        <end position="215"/>
    </location>
</feature>
<feature type="compositionally biased region" description="Polar residues" evidence="5">
    <location>
        <begin position="164"/>
        <end position="185"/>
    </location>
</feature>
<evidence type="ECO:0000313" key="7">
    <source>
        <dbReference type="EMBL" id="KAH9826386.1"/>
    </source>
</evidence>
<protein>
    <recommendedName>
        <fullName evidence="4">mRNA 3'-end-processing protein RNA14</fullName>
    </recommendedName>
</protein>
<dbReference type="AlphaFoldDB" id="A0A9W7W190"/>
<keyword evidence="2" id="KW-0677">Repeat</keyword>
<feature type="region of interest" description="Disordered" evidence="5">
    <location>
        <begin position="609"/>
        <end position="639"/>
    </location>
</feature>
<dbReference type="GO" id="GO:0005634">
    <property type="term" value="C:nucleus"/>
    <property type="evidence" value="ECO:0007669"/>
    <property type="project" value="UniProtKB-SubCell"/>
</dbReference>
<dbReference type="GO" id="GO:0005737">
    <property type="term" value="C:cytoplasm"/>
    <property type="evidence" value="ECO:0007669"/>
    <property type="project" value="UniProtKB-SubCell"/>
</dbReference>
<gene>
    <name evidence="7" type="ORF">Tdes44962_MAKER03518</name>
</gene>
<evidence type="ECO:0000259" key="6">
    <source>
        <dbReference type="Pfam" id="PF05843"/>
    </source>
</evidence>
<evidence type="ECO:0000256" key="4">
    <source>
        <dbReference type="RuleBase" id="RU369035"/>
    </source>
</evidence>
<name>A0A9W7W190_9PEZI</name>
<dbReference type="Pfam" id="PF05843">
    <property type="entry name" value="Suf"/>
    <property type="match status" value="1"/>
</dbReference>
<dbReference type="InterPro" id="IPR011990">
    <property type="entry name" value="TPR-like_helical_dom_sf"/>
</dbReference>
<dbReference type="Gene3D" id="1.25.40.1040">
    <property type="match status" value="2"/>
</dbReference>
<keyword evidence="4" id="KW-0963">Cytoplasm</keyword>
<dbReference type="SUPFAM" id="SSF48452">
    <property type="entry name" value="TPR-like"/>
    <property type="match status" value="2"/>
</dbReference>
<feature type="compositionally biased region" description="Acidic residues" evidence="5">
    <location>
        <begin position="75"/>
        <end position="84"/>
    </location>
</feature>
<comment type="subcellular location">
    <subcellularLocation>
        <location evidence="4">Nucleus</location>
    </subcellularLocation>
    <subcellularLocation>
        <location evidence="4">Cytoplasm</location>
    </subcellularLocation>
    <text evidence="4">Nucleus and/or cytoplasm.</text>
</comment>
<evidence type="ECO:0000256" key="5">
    <source>
        <dbReference type="SAM" id="MobiDB-lite"/>
    </source>
</evidence>
<keyword evidence="4" id="KW-0507">mRNA processing</keyword>
<dbReference type="OrthoDB" id="26282at2759"/>
<feature type="compositionally biased region" description="Basic and acidic residues" evidence="5">
    <location>
        <begin position="203"/>
        <end position="215"/>
    </location>
</feature>
<feature type="domain" description="Suppressor of forked" evidence="6">
    <location>
        <begin position="206"/>
        <end position="847"/>
    </location>
</feature>
<sequence>MAEYDPEAADMGNAAMSTQNGEYTFNHEDEDDYEPDAGGDHGAQQDNDAHVQDEQSAPAATELPKKVTTKAGFVVDDDDEEEQDAGLPQQQQPLPESAEAAQNGGQTQDVSLASEPTHDSAAPDSLNGSTAATNLPIPLVSDNAAATTSPASLPAQDESKHENISQTSAAGNVSVSATPAPTANGVQAPPQHAVQAAASTQRLPHDKVGRLEDRIKDDPKADTAAWFELIQHYCEKDQADNVRKVYERMLEVFPTSAPIWNAYLKLEIDLNNRGQIDMLFYKALPTLPDVELWTAYLNYIRRIFPLIPDPDGQSRTTVLQSFEAVLDAVGIDPDSGSLWKEYLEFLKSGPGSVGGTTWQDQQKGDLLREGYKRATKAPMGELTRLWKEYDGFEHSVNRAGGRKALQEQSPHYMQARGAWTKLMELTSAIDRKTLPVLPPLEGCDGDDAFAAQVMAWKAWVEWEISDPLVLKEEGDLALYRKRVLYAYKQATLYLRFYPTIWFDAAQWCFDQALITPVAADAEALVQQGEAFLDDGISANPESVLLSLKKADRVEASLEPATDDATLISHGERLEVVFEGCHKALYGLREKMVEREKREKADIEAYFASLPPEGEEGEADEQVQAVADDSDNEDGKDEPAKLKTREELKAARLKAVGDLSKSRIESVKRLISHVWIAKMRTFRRVQGQGAPKKPKKGFRGVFDESRPRGQLTSDVYIASAKMEWHCYKDVAAGKIFERGLKLFPTDESFALEYIQHMVNNNDTTNARVVFETTVSKILAIKDTVMSEAQRKVKVRPLLGFMHNYESEYGDLAQMQKLEKRMREMFPDEPEIERFSNRFTTRSFDAMAEQIVLSPTQARPKTTFLAPPMAAVGLGMPSLEAPNLQLGPNGPFLAGPGGVTSPKRGFEEISDADSPAGRASKFARAESPLKGAAGRRLGIGAGGPPPSSNIPAGQAGQTTSTANVPGGTLTTVVGQGAGGGGFMIKNYVPAGAPLPPGGQSGLPVGMPPMPVPIGPPRLPIEINLLLQMLPDARYYKEVKFDSVQMTQLLRTTNIEAVRPMVLAAGSGVNAEAFSRWR</sequence>
<reference evidence="7 8" key="1">
    <citation type="journal article" date="2018" name="IMA Fungus">
        <title>IMA Genome-F 10: Nine draft genome sequences of Claviceps purpurea s.lat., including C. arundinis, C. humidiphila, and C. cf. spartinae, pseudomolecules for the pitch canker pathogen Fusarium circinatum, draft genome of Davidsoniella eucalypti, Grosmannia galeiformis, Quambalaria eucalypti, and Teratosphaeria destructans.</title>
        <authorList>
            <person name="Wingfield B.D."/>
            <person name="Liu M."/>
            <person name="Nguyen H.D."/>
            <person name="Lane F.A."/>
            <person name="Morgan S.W."/>
            <person name="De Vos L."/>
            <person name="Wilken P.M."/>
            <person name="Duong T.A."/>
            <person name="Aylward J."/>
            <person name="Coetzee M.P."/>
            <person name="Dadej K."/>
            <person name="De Beer Z.W."/>
            <person name="Findlay W."/>
            <person name="Havenga M."/>
            <person name="Kolarik M."/>
            <person name="Menzies J.G."/>
            <person name="Naidoo K."/>
            <person name="Pochopski O."/>
            <person name="Shoukouhi P."/>
            <person name="Santana Q.C."/>
            <person name="Seifert K.A."/>
            <person name="Soal N."/>
            <person name="Steenkamp E.T."/>
            <person name="Tatham C.T."/>
            <person name="van der Nest M.A."/>
            <person name="Wingfield M.J."/>
        </authorList>
    </citation>
    <scope>NUCLEOTIDE SEQUENCE [LARGE SCALE GENOMIC DNA]</scope>
    <source>
        <strain evidence="7">CMW44962</strain>
    </source>
</reference>